<proteinExistence type="predicted"/>
<dbReference type="InterPro" id="IPR000719">
    <property type="entry name" value="Prot_kinase_dom"/>
</dbReference>
<evidence type="ECO:0000259" key="1">
    <source>
        <dbReference type="PROSITE" id="PS50011"/>
    </source>
</evidence>
<dbReference type="InterPro" id="IPR011009">
    <property type="entry name" value="Kinase-like_dom_sf"/>
</dbReference>
<reference evidence="2" key="1">
    <citation type="journal article" date="2020" name="Nature">
        <title>Giant virus diversity and host interactions through global metagenomics.</title>
        <authorList>
            <person name="Schulz F."/>
            <person name="Roux S."/>
            <person name="Paez-Espino D."/>
            <person name="Jungbluth S."/>
            <person name="Walsh D.A."/>
            <person name="Denef V.J."/>
            <person name="McMahon K.D."/>
            <person name="Konstantinidis K.T."/>
            <person name="Eloe-Fadrosh E.A."/>
            <person name="Kyrpides N.C."/>
            <person name="Woyke T."/>
        </authorList>
    </citation>
    <scope>NUCLEOTIDE SEQUENCE</scope>
    <source>
        <strain evidence="2">GVMAG-M-3300023184-121</strain>
    </source>
</reference>
<dbReference type="GO" id="GO:0005524">
    <property type="term" value="F:ATP binding"/>
    <property type="evidence" value="ECO:0007669"/>
    <property type="project" value="InterPro"/>
</dbReference>
<dbReference type="AlphaFoldDB" id="A0A6C0HJG8"/>
<accession>A0A6C0HJG8</accession>
<dbReference type="PROSITE" id="PS50011">
    <property type="entry name" value="PROTEIN_KINASE_DOM"/>
    <property type="match status" value="1"/>
</dbReference>
<evidence type="ECO:0000313" key="2">
    <source>
        <dbReference type="EMBL" id="QHT80798.1"/>
    </source>
</evidence>
<name>A0A6C0HJG8_9ZZZZ</name>
<sequence>MQGQSHLLQQGVYGCIFTSKLQCKKNTTVAVDPAKDTNMGTKVNKLLFIDDANTEIEISQRINKIPYAKHYFVVSESICEPAASQTEAGLNECTVIEGHSLTDFRILSIPYGGIDLKQYKPDVSRFSLTYLFSRLVEAGALMNLFGIVHGDLHEGNIVIDSHGVPRIIDFNISFNIQNREETLRKLPHVHNLEIVQESPDYVLVNAISSQLDPYQAIDSIISKKVGLSHITSILSYRESEMKDDLYEFYKQSSSVRSGNLMEWFDSHWHTMDSWSIAYMIIQRWKMMLVFPSFMEKLEEDPKKDRMVAVLRKMTNMNPFRRIDCVQALAEWNPSHHLLSLPVAKKWLKSPHTE</sequence>
<feature type="domain" description="Protein kinase" evidence="1">
    <location>
        <begin position="2"/>
        <end position="338"/>
    </location>
</feature>
<dbReference type="SUPFAM" id="SSF56112">
    <property type="entry name" value="Protein kinase-like (PK-like)"/>
    <property type="match status" value="1"/>
</dbReference>
<dbReference type="EMBL" id="MN739974">
    <property type="protein sequence ID" value="QHT80798.1"/>
    <property type="molecule type" value="Genomic_DNA"/>
</dbReference>
<organism evidence="2">
    <name type="scientific">viral metagenome</name>
    <dbReference type="NCBI Taxonomy" id="1070528"/>
    <lineage>
        <taxon>unclassified sequences</taxon>
        <taxon>metagenomes</taxon>
        <taxon>organismal metagenomes</taxon>
    </lineage>
</organism>
<dbReference type="Gene3D" id="1.10.510.10">
    <property type="entry name" value="Transferase(Phosphotransferase) domain 1"/>
    <property type="match status" value="1"/>
</dbReference>
<protein>
    <recommendedName>
        <fullName evidence="1">Protein kinase domain-containing protein</fullName>
    </recommendedName>
</protein>
<dbReference type="GO" id="GO:0004672">
    <property type="term" value="F:protein kinase activity"/>
    <property type="evidence" value="ECO:0007669"/>
    <property type="project" value="InterPro"/>
</dbReference>